<dbReference type="GO" id="GO:0016787">
    <property type="term" value="F:hydrolase activity"/>
    <property type="evidence" value="ECO:0007669"/>
    <property type="project" value="UniProtKB-KW"/>
</dbReference>
<sequence length="926" mass="106435">MQEEGFTLSVLEEGKDMMKKREVTLIGDRRRLEKEEPRVEFGISLLETALKETGYGCLWAEAPEHPWEYRLIPGEKLYVGIRKEEELMNWLEEEEVLCFHSREPEGEGFYLQRIPGKMTVVCGGSASGALYGCLKLAELMREEKELPAELNFYDAPAFKLRGPCVGLQKTKLEPPRHTYEYPITPDRFPWFYDKKMWQEFLDSMLRERCNVLYIWSGHPFASLVKVPDYPEALEVTPEEYEKNRELFGWLTKECDRRGIWVVLKFYNIHISLPFALAHGLDLNQSNIHPLVADYTYKSIVEFVKTYPHIGLMVCLGEALRGTQNKTDWFARTIIPAVKQGAKEAGLKEEPPVILRGHDCDPVAAMEAASAEYTHLYTMWKYNGESLTTYLPRGNWQQLHKSLSALGGGHIMNVHILANLEPFRFMAPGFIQKCVQAGSERLGANGLHLYPLFYWDWPYSPDKSEKRLTQLHRDWLWYEAWFRYAWNPWRPEEEEKEYWKRRLACQYGMPEENAGSLLKALEAMGLCAPKILGRVGITEGNRQTMSLGMTMSQLTNVIKYRPNRELWHSVAAVGEQPDDYWRKEKEGLPHVGETPFDLVEDLEYLVERMDKNAAAAARCSVRDPKGLQGILDDCRAVKAMTLFYCWKIKAAMNILAYKYGMDERCLGELRYLEEAQEQWEQAMEWYRKLTALTKETYLYANSMQTPQRKIPFPNGETYGHWTQCLPEYEKEFQNFKANVEKLKNGWIPVGEEEETEGSRLPEEEFTLEGKGLETYTLKKGEYLFTDSDSRIQNIAPEIQGLTGIRFGMGEAIVTGITIKLTLAQDSKILIGYFDDKGVEWLQVPELETNTHADDRGGLAVLYANALKAQGCKAVHIHAFSYEKGTHEIYLGTGAFIVAGVIPEDAPVVPRNAGLEGEGMDTLDWMYE</sequence>
<comment type="caution">
    <text evidence="2">The sequence shown here is derived from an EMBL/GenBank/DDBJ whole genome shotgun (WGS) entry which is preliminary data.</text>
</comment>
<protein>
    <recommendedName>
        <fullName evidence="4">Alpha glucuronidase N-terminal domain-containing protein</fullName>
    </recommendedName>
</protein>
<organism evidence="2 3">
    <name type="scientific">Eisenbergiella tayi</name>
    <dbReference type="NCBI Taxonomy" id="1432052"/>
    <lineage>
        <taxon>Bacteria</taxon>
        <taxon>Bacillati</taxon>
        <taxon>Bacillota</taxon>
        <taxon>Clostridia</taxon>
        <taxon>Lachnospirales</taxon>
        <taxon>Lachnospiraceae</taxon>
        <taxon>Eisenbergiella</taxon>
    </lineage>
</organism>
<name>A0A1E3AK73_9FIRM</name>
<dbReference type="EMBL" id="MCGH01000001">
    <property type="protein sequence ID" value="ODM09100.1"/>
    <property type="molecule type" value="Genomic_DNA"/>
</dbReference>
<dbReference type="Gene3D" id="3.30.379.10">
    <property type="entry name" value="Chitobiase/beta-hexosaminidase domain 2-like"/>
    <property type="match status" value="1"/>
</dbReference>
<proteinExistence type="predicted"/>
<dbReference type="AlphaFoldDB" id="A0A1E3AK73"/>
<evidence type="ECO:0000256" key="1">
    <source>
        <dbReference type="ARBA" id="ARBA00022801"/>
    </source>
</evidence>
<dbReference type="GO" id="GO:0005975">
    <property type="term" value="P:carbohydrate metabolic process"/>
    <property type="evidence" value="ECO:0007669"/>
    <property type="project" value="UniProtKB-ARBA"/>
</dbReference>
<gene>
    <name evidence="2" type="ORF">BEI61_00729</name>
</gene>
<keyword evidence="1" id="KW-0378">Hydrolase</keyword>
<evidence type="ECO:0000313" key="3">
    <source>
        <dbReference type="Proteomes" id="UP000094067"/>
    </source>
</evidence>
<reference evidence="2 3" key="1">
    <citation type="submission" date="2016-07" db="EMBL/GenBank/DDBJ databases">
        <title>Characterization of isolates of Eisenbergiella tayi derived from blood cultures, using whole genome sequencing.</title>
        <authorList>
            <person name="Burdz T."/>
            <person name="Wiebe D."/>
            <person name="Huynh C."/>
            <person name="Bernard K."/>
        </authorList>
    </citation>
    <scope>NUCLEOTIDE SEQUENCE [LARGE SCALE GENOMIC DNA]</scope>
    <source>
        <strain evidence="2 3">NML 110608</strain>
    </source>
</reference>
<dbReference type="Proteomes" id="UP000094067">
    <property type="component" value="Unassembled WGS sequence"/>
</dbReference>
<evidence type="ECO:0008006" key="4">
    <source>
        <dbReference type="Google" id="ProtNLM"/>
    </source>
</evidence>
<dbReference type="InterPro" id="IPR029018">
    <property type="entry name" value="Hex-like_dom2"/>
</dbReference>
<accession>A0A1E3AK73</accession>
<dbReference type="SUPFAM" id="SSF55545">
    <property type="entry name" value="beta-N-acetylhexosaminidase-like domain"/>
    <property type="match status" value="1"/>
</dbReference>
<evidence type="ECO:0000313" key="2">
    <source>
        <dbReference type="EMBL" id="ODM09100.1"/>
    </source>
</evidence>